<comment type="subcellular location">
    <subcellularLocation>
        <location evidence="1">Membrane</location>
        <topology evidence="1">Multi-pass membrane protein</topology>
    </subcellularLocation>
</comment>
<feature type="transmembrane region" description="Helical" evidence="5">
    <location>
        <begin position="165"/>
        <end position="186"/>
    </location>
</feature>
<keyword evidence="4 5" id="KW-0472">Membrane</keyword>
<gene>
    <name evidence="7" type="ORF">SAMN05216464_101207</name>
</gene>
<dbReference type="EMBL" id="FNAI01000001">
    <property type="protein sequence ID" value="SDD25035.1"/>
    <property type="molecule type" value="Genomic_DNA"/>
</dbReference>
<feature type="transmembrane region" description="Helical" evidence="5">
    <location>
        <begin position="216"/>
        <end position="233"/>
    </location>
</feature>
<feature type="transmembrane region" description="Helical" evidence="5">
    <location>
        <begin position="340"/>
        <end position="360"/>
    </location>
</feature>
<dbReference type="STRING" id="1391627.SAMN05216464_101207"/>
<dbReference type="AlphaFoldDB" id="A0A1G6T9N9"/>
<evidence type="ECO:0000256" key="4">
    <source>
        <dbReference type="ARBA" id="ARBA00023136"/>
    </source>
</evidence>
<evidence type="ECO:0000313" key="7">
    <source>
        <dbReference type="EMBL" id="SDD25035.1"/>
    </source>
</evidence>
<dbReference type="InterPro" id="IPR007016">
    <property type="entry name" value="O-antigen_ligase-rel_domated"/>
</dbReference>
<keyword evidence="7" id="KW-0436">Ligase</keyword>
<dbReference type="GO" id="GO:0016020">
    <property type="term" value="C:membrane"/>
    <property type="evidence" value="ECO:0007669"/>
    <property type="project" value="UniProtKB-SubCell"/>
</dbReference>
<keyword evidence="8" id="KW-1185">Reference proteome</keyword>
<evidence type="ECO:0000256" key="1">
    <source>
        <dbReference type="ARBA" id="ARBA00004141"/>
    </source>
</evidence>
<dbReference type="Pfam" id="PF04932">
    <property type="entry name" value="Wzy_C"/>
    <property type="match status" value="1"/>
</dbReference>
<proteinExistence type="predicted"/>
<feature type="domain" description="O-antigen ligase-related" evidence="6">
    <location>
        <begin position="200"/>
        <end position="353"/>
    </location>
</feature>
<dbReference type="Proteomes" id="UP000199072">
    <property type="component" value="Unassembled WGS sequence"/>
</dbReference>
<evidence type="ECO:0000256" key="5">
    <source>
        <dbReference type="SAM" id="Phobius"/>
    </source>
</evidence>
<evidence type="ECO:0000256" key="2">
    <source>
        <dbReference type="ARBA" id="ARBA00022692"/>
    </source>
</evidence>
<dbReference type="RefSeq" id="WP_091142770.1">
    <property type="nucleotide sequence ID" value="NZ_FNAI01000001.1"/>
</dbReference>
<dbReference type="OrthoDB" id="1435411at2"/>
<dbReference type="PANTHER" id="PTHR37422">
    <property type="entry name" value="TEICHURONIC ACID BIOSYNTHESIS PROTEIN TUAE"/>
    <property type="match status" value="1"/>
</dbReference>
<feature type="transmembrane region" description="Helical" evidence="5">
    <location>
        <begin position="91"/>
        <end position="109"/>
    </location>
</feature>
<keyword evidence="3 5" id="KW-1133">Transmembrane helix</keyword>
<feature type="transmembrane region" description="Helical" evidence="5">
    <location>
        <begin position="116"/>
        <end position="133"/>
    </location>
</feature>
<feature type="transmembrane region" description="Helical" evidence="5">
    <location>
        <begin position="56"/>
        <end position="79"/>
    </location>
</feature>
<name>A0A1G6T9N9_9SPHI</name>
<dbReference type="GO" id="GO:0016874">
    <property type="term" value="F:ligase activity"/>
    <property type="evidence" value="ECO:0007669"/>
    <property type="project" value="UniProtKB-KW"/>
</dbReference>
<reference evidence="7 8" key="1">
    <citation type="submission" date="2016-10" db="EMBL/GenBank/DDBJ databases">
        <authorList>
            <person name="de Groot N.N."/>
        </authorList>
    </citation>
    <scope>NUCLEOTIDE SEQUENCE [LARGE SCALE GENOMIC DNA]</scope>
    <source>
        <strain evidence="7 8">47C3B</strain>
    </source>
</reference>
<protein>
    <submittedName>
        <fullName evidence="7">O-antigen ligase</fullName>
    </submittedName>
</protein>
<feature type="transmembrane region" description="Helical" evidence="5">
    <location>
        <begin position="369"/>
        <end position="388"/>
    </location>
</feature>
<dbReference type="PANTHER" id="PTHR37422:SF17">
    <property type="entry name" value="O-ANTIGEN LIGASE"/>
    <property type="match status" value="1"/>
</dbReference>
<feature type="transmembrane region" description="Helical" evidence="5">
    <location>
        <begin position="193"/>
        <end position="210"/>
    </location>
</feature>
<sequence>MKELLLINDNTANKISYYHLLFLLASLPFDRFYSHIILISFAAHTLIHLKKDKLGTIFTLNNLVLQSAFIVTLIAALYSKYLPQAITELTLRLPILLLPILLSLTNIDVKKYIPILLKGFALVCVATVVYLYFDAYHTIRYYHLPLKTIFTPAFTNHNFSEPLDIHATFFSFQLVIGLVYFFTILFKQARLSLKLFYVACCLILLCGLIQLSSKSILIILFVIINAAIPYYLLKGENRLMYVLAALMISAIGITALLNIPSFRERYITTLKTDLSVAKPTEGADPRLARWEVVAKVIKQKPVLGHGSGSEVLLLKDGFFDAKLYNSFLVGLNAHNEYLSFWLKSGIWGLLVYLFTLAYGFRAAFKKRNLVFISFMLVIAVVSLSEDVLDMDKGVMFYSLFFSLFMLPDVKKQEPLIEDPKSDEYLTSLATNRIAVTSY</sequence>
<keyword evidence="2 5" id="KW-0812">Transmembrane</keyword>
<evidence type="ECO:0000256" key="3">
    <source>
        <dbReference type="ARBA" id="ARBA00022989"/>
    </source>
</evidence>
<evidence type="ECO:0000259" key="6">
    <source>
        <dbReference type="Pfam" id="PF04932"/>
    </source>
</evidence>
<feature type="transmembrane region" description="Helical" evidence="5">
    <location>
        <begin position="240"/>
        <end position="259"/>
    </location>
</feature>
<dbReference type="InterPro" id="IPR051533">
    <property type="entry name" value="WaaL-like"/>
</dbReference>
<accession>A0A1G6T9N9</accession>
<organism evidence="7 8">
    <name type="scientific">Mucilaginibacter pineti</name>
    <dbReference type="NCBI Taxonomy" id="1391627"/>
    <lineage>
        <taxon>Bacteria</taxon>
        <taxon>Pseudomonadati</taxon>
        <taxon>Bacteroidota</taxon>
        <taxon>Sphingobacteriia</taxon>
        <taxon>Sphingobacteriales</taxon>
        <taxon>Sphingobacteriaceae</taxon>
        <taxon>Mucilaginibacter</taxon>
    </lineage>
</organism>
<evidence type="ECO:0000313" key="8">
    <source>
        <dbReference type="Proteomes" id="UP000199072"/>
    </source>
</evidence>